<dbReference type="AlphaFoldDB" id="A0A1F6W888"/>
<accession>A0A1F6W888</accession>
<proteinExistence type="predicted"/>
<protein>
    <submittedName>
        <fullName evidence="1">Uncharacterized protein</fullName>
    </submittedName>
</protein>
<evidence type="ECO:0000313" key="1">
    <source>
        <dbReference type="EMBL" id="OGI77895.1"/>
    </source>
</evidence>
<evidence type="ECO:0000313" key="2">
    <source>
        <dbReference type="Proteomes" id="UP000177777"/>
    </source>
</evidence>
<dbReference type="Proteomes" id="UP000177777">
    <property type="component" value="Unassembled WGS sequence"/>
</dbReference>
<name>A0A1F6W888_9BACT</name>
<sequence length="192" mass="20875">MSGTLGTSLSQAGSGLVTTSEFVFAKKQNIEIFNTGASAEIADSQAEIRKAKALAIDSYFKTRGMPLASYGMKMVLEAEKNNLDWRILAAIAVRESTGGKFKCKRVKHNPFGWASCKIGFDSYDVAIETVAHNLGGNNPKTARHYDDKTTLQILRAYNPPNVVPRYAEQVISIMNAISDIGLAESEIHSAKS</sequence>
<organism evidence="1 2">
    <name type="scientific">Candidatus Nomurabacteria bacterium RIFCSPHIGHO2_02_FULL_41_18</name>
    <dbReference type="NCBI Taxonomy" id="1801754"/>
    <lineage>
        <taxon>Bacteria</taxon>
        <taxon>Candidatus Nomuraibacteriota</taxon>
    </lineage>
</organism>
<gene>
    <name evidence="1" type="ORF">A3D42_00475</name>
</gene>
<reference evidence="1 2" key="1">
    <citation type="journal article" date="2016" name="Nat. Commun.">
        <title>Thousands of microbial genomes shed light on interconnected biogeochemical processes in an aquifer system.</title>
        <authorList>
            <person name="Anantharaman K."/>
            <person name="Brown C.T."/>
            <person name="Hug L.A."/>
            <person name="Sharon I."/>
            <person name="Castelle C.J."/>
            <person name="Probst A.J."/>
            <person name="Thomas B.C."/>
            <person name="Singh A."/>
            <person name="Wilkins M.J."/>
            <person name="Karaoz U."/>
            <person name="Brodie E.L."/>
            <person name="Williams K.H."/>
            <person name="Hubbard S.S."/>
            <person name="Banfield J.F."/>
        </authorList>
    </citation>
    <scope>NUCLEOTIDE SEQUENCE [LARGE SCALE GENOMIC DNA]</scope>
</reference>
<comment type="caution">
    <text evidence="1">The sequence shown here is derived from an EMBL/GenBank/DDBJ whole genome shotgun (WGS) entry which is preliminary data.</text>
</comment>
<dbReference type="EMBL" id="MFUE01000008">
    <property type="protein sequence ID" value="OGI77895.1"/>
    <property type="molecule type" value="Genomic_DNA"/>
</dbReference>